<keyword evidence="8" id="KW-1185">Reference proteome</keyword>
<dbReference type="GO" id="GO:0050897">
    <property type="term" value="F:cobalt ion binding"/>
    <property type="evidence" value="ECO:0007669"/>
    <property type="project" value="TreeGrafter"/>
</dbReference>
<keyword evidence="2 6" id="KW-0812">Transmembrane</keyword>
<dbReference type="PANTHER" id="PTHR46494:SF1">
    <property type="entry name" value="CORA FAMILY METAL ION TRANSPORTER (EUROFUNG)"/>
    <property type="match status" value="1"/>
</dbReference>
<accession>A0A369JET2</accession>
<dbReference type="PANTHER" id="PTHR46494">
    <property type="entry name" value="CORA FAMILY METAL ION TRANSPORTER (EUROFUNG)"/>
    <property type="match status" value="1"/>
</dbReference>
<evidence type="ECO:0000256" key="4">
    <source>
        <dbReference type="ARBA" id="ARBA00023136"/>
    </source>
</evidence>
<evidence type="ECO:0000256" key="6">
    <source>
        <dbReference type="SAM" id="Phobius"/>
    </source>
</evidence>
<dbReference type="GO" id="GO:0015095">
    <property type="term" value="F:magnesium ion transmembrane transporter activity"/>
    <property type="evidence" value="ECO:0007669"/>
    <property type="project" value="TreeGrafter"/>
</dbReference>
<evidence type="ECO:0000313" key="7">
    <source>
        <dbReference type="EMBL" id="RDB19710.1"/>
    </source>
</evidence>
<dbReference type="InterPro" id="IPR045863">
    <property type="entry name" value="CorA_TM1_TM2"/>
</dbReference>
<reference evidence="7" key="1">
    <citation type="submission" date="2018-04" db="EMBL/GenBank/DDBJ databases">
        <title>Whole genome sequencing of Hypsizygus marmoreus.</title>
        <authorList>
            <person name="Choi I.-G."/>
            <person name="Min B."/>
            <person name="Kim J.-G."/>
            <person name="Kim S."/>
            <person name="Oh Y.-L."/>
            <person name="Kong W.-S."/>
            <person name="Park H."/>
            <person name="Jeong J."/>
            <person name="Song E.-S."/>
        </authorList>
    </citation>
    <scope>NUCLEOTIDE SEQUENCE [LARGE SCALE GENOMIC DNA]</scope>
    <source>
        <strain evidence="7">51987-8</strain>
    </source>
</reference>
<keyword evidence="3 6" id="KW-1133">Transmembrane helix</keyword>
<dbReference type="AlphaFoldDB" id="A0A369JET2"/>
<dbReference type="STRING" id="39966.A0A369JET2"/>
<gene>
    <name evidence="7" type="ORF">Hypma_013163</name>
</gene>
<dbReference type="InParanoid" id="A0A369JET2"/>
<proteinExistence type="predicted"/>
<name>A0A369JET2_HYPMA</name>
<feature type="compositionally biased region" description="Basic and acidic residues" evidence="5">
    <location>
        <begin position="43"/>
        <end position="52"/>
    </location>
</feature>
<dbReference type="Gene3D" id="1.20.58.340">
    <property type="entry name" value="Magnesium transport protein CorA, transmembrane region"/>
    <property type="match status" value="1"/>
</dbReference>
<dbReference type="GO" id="GO:0005886">
    <property type="term" value="C:plasma membrane"/>
    <property type="evidence" value="ECO:0007669"/>
    <property type="project" value="UniProtKB-SubCell"/>
</dbReference>
<evidence type="ECO:0000313" key="8">
    <source>
        <dbReference type="Proteomes" id="UP000076154"/>
    </source>
</evidence>
<feature type="region of interest" description="Disordered" evidence="5">
    <location>
        <begin position="28"/>
        <end position="64"/>
    </location>
</feature>
<evidence type="ECO:0000256" key="2">
    <source>
        <dbReference type="ARBA" id="ARBA00022692"/>
    </source>
</evidence>
<evidence type="ECO:0000256" key="1">
    <source>
        <dbReference type="ARBA" id="ARBA00004651"/>
    </source>
</evidence>
<dbReference type="EMBL" id="LUEZ02000076">
    <property type="protein sequence ID" value="RDB19710.1"/>
    <property type="molecule type" value="Genomic_DNA"/>
</dbReference>
<evidence type="ECO:0000256" key="3">
    <source>
        <dbReference type="ARBA" id="ARBA00022989"/>
    </source>
</evidence>
<comment type="subcellular location">
    <subcellularLocation>
        <location evidence="1">Cell membrane</location>
        <topology evidence="1">Multi-pass membrane protein</topology>
    </subcellularLocation>
</comment>
<dbReference type="OrthoDB" id="3231000at2759"/>
<evidence type="ECO:0000256" key="5">
    <source>
        <dbReference type="SAM" id="MobiDB-lite"/>
    </source>
</evidence>
<dbReference type="GO" id="GO:0000287">
    <property type="term" value="F:magnesium ion binding"/>
    <property type="evidence" value="ECO:0007669"/>
    <property type="project" value="TreeGrafter"/>
</dbReference>
<keyword evidence="4 6" id="KW-0472">Membrane</keyword>
<evidence type="ECO:0008006" key="9">
    <source>
        <dbReference type="Google" id="ProtNLM"/>
    </source>
</evidence>
<feature type="transmembrane region" description="Helical" evidence="6">
    <location>
        <begin position="477"/>
        <end position="498"/>
    </location>
</feature>
<dbReference type="SUPFAM" id="SSF144083">
    <property type="entry name" value="Magnesium transport protein CorA, transmembrane region"/>
    <property type="match status" value="1"/>
</dbReference>
<dbReference type="GO" id="GO:0015087">
    <property type="term" value="F:cobalt ion transmembrane transporter activity"/>
    <property type="evidence" value="ECO:0007669"/>
    <property type="project" value="TreeGrafter"/>
</dbReference>
<dbReference type="Proteomes" id="UP000076154">
    <property type="component" value="Unassembled WGS sequence"/>
</dbReference>
<dbReference type="Pfam" id="PF01544">
    <property type="entry name" value="CorA"/>
    <property type="match status" value="1"/>
</dbReference>
<protein>
    <recommendedName>
        <fullName evidence="9">Magnesium transport protein CorA</fullName>
    </recommendedName>
</protein>
<feature type="transmembrane region" description="Helical" evidence="6">
    <location>
        <begin position="510"/>
        <end position="530"/>
    </location>
</feature>
<dbReference type="InterPro" id="IPR002523">
    <property type="entry name" value="MgTranspt_CorA/ZnTranspt_ZntB"/>
</dbReference>
<sequence>MFESIYWNRRRARSRLLSKGSLNLPIPPVMSVHSHHPPSYTKTLRDSEDKKRIPAPSHRHAAPSAPWPWIDIHDGIDAEQLASEAPPIPRPCDHKECTCWIGYPQSRFPNWTEAQVERSRIADAIKNYNKNVACVIYHVDVDTQGFFTDAGKIEAPEHDKETTWKIVVDNQRPDNLRVRALFLENLSGPVLQMLGAKFNIEPFFFSSSLSWIPSRYQEEIQPGKGDHITISLTFLKSLEGQYSTTRGNNGSIHTSNTIASTDDDRLTVTEQMIDTQAPLRLRSSRRILVLDLLSVHLIRHVDGSTIISYHPSSHDHTTPASYLHDRIRFAGQSVYWQNIFQKSPDPTFVLLTFVWHAMYAWDEALQHLYTHICWLETKVLGTQNMELTQELHIIRAHHLHYSSLLEDFQKTVKFIQNTPNPAMQSASKEDQENGTSWMRRECANLLSEIDRLEMGRRMQDKRLKNVMNLVFSRMKQIAYLTMVFLPASFVAAVFGMNIKEVAPDTHGTLPHYLLVAVPLTVATIWIVVAFQSRYIFPEGTSFWVRMGWPVTLCLKLLQDKLRPENQHEGTAGEEKTV</sequence>
<organism evidence="7 8">
    <name type="scientific">Hypsizygus marmoreus</name>
    <name type="common">White beech mushroom</name>
    <name type="synonym">Agaricus marmoreus</name>
    <dbReference type="NCBI Taxonomy" id="39966"/>
    <lineage>
        <taxon>Eukaryota</taxon>
        <taxon>Fungi</taxon>
        <taxon>Dikarya</taxon>
        <taxon>Basidiomycota</taxon>
        <taxon>Agaricomycotina</taxon>
        <taxon>Agaricomycetes</taxon>
        <taxon>Agaricomycetidae</taxon>
        <taxon>Agaricales</taxon>
        <taxon>Tricholomatineae</taxon>
        <taxon>Lyophyllaceae</taxon>
        <taxon>Hypsizygus</taxon>
    </lineage>
</organism>
<comment type="caution">
    <text evidence="7">The sequence shown here is derived from an EMBL/GenBank/DDBJ whole genome shotgun (WGS) entry which is preliminary data.</text>
</comment>